<dbReference type="Proteomes" id="UP001500893">
    <property type="component" value="Unassembled WGS sequence"/>
</dbReference>
<dbReference type="InterPro" id="IPR015500">
    <property type="entry name" value="Peptidase_S8_subtilisin-rel"/>
</dbReference>
<evidence type="ECO:0000256" key="4">
    <source>
        <dbReference type="PROSITE-ProRule" id="PRU01240"/>
    </source>
</evidence>
<dbReference type="PROSITE" id="PS51892">
    <property type="entry name" value="SUBTILASE"/>
    <property type="match status" value="1"/>
</dbReference>
<evidence type="ECO:0000256" key="1">
    <source>
        <dbReference type="ARBA" id="ARBA00022670"/>
    </source>
</evidence>
<dbReference type="InterPro" id="IPR023828">
    <property type="entry name" value="Peptidase_S8_Ser-AS"/>
</dbReference>
<keyword evidence="3" id="KW-0720">Serine protease</keyword>
<keyword evidence="7" id="KW-1185">Reference proteome</keyword>
<dbReference type="PROSITE" id="PS00138">
    <property type="entry name" value="SUBTILASE_SER"/>
    <property type="match status" value="1"/>
</dbReference>
<proteinExistence type="inferred from homology"/>
<accession>A0ABP6NP76</accession>
<dbReference type="EMBL" id="BAAAVM010000078">
    <property type="protein sequence ID" value="GAA3154485.1"/>
    <property type="molecule type" value="Genomic_DNA"/>
</dbReference>
<dbReference type="Pfam" id="PF00082">
    <property type="entry name" value="Peptidase_S8"/>
    <property type="match status" value="1"/>
</dbReference>
<evidence type="ECO:0000313" key="6">
    <source>
        <dbReference type="EMBL" id="GAA3154485.1"/>
    </source>
</evidence>
<dbReference type="SUPFAM" id="SSF52743">
    <property type="entry name" value="Subtilisin-like"/>
    <property type="match status" value="1"/>
</dbReference>
<keyword evidence="2" id="KW-0378">Hydrolase</keyword>
<sequence>MRETVTWVDDKHAQLLASGLNLGAPVGPEEALYDGGAMRPYEFGRILFHPRNGEAFELHGLNLSTYLDLGAEYSGLGYPVTDEIDDAAVPFGRMNGFEQGSLRFDPAVGVTQELFERELVPSVTVKVVDGTFVPLGPGGALTLTDFANAVVGPGFEAVIAVIDSLLPNLWLRRVFDTHTSDEIQVMIDEARTADPDYPAPDFNNFFAIDCPPGFDTDGLAAVLSQLTGTVEFAYTTPLASDPVVGTPNPLFNQQGYLRPALDGIGVQAAWAKGADGSGLQFIDVEQGWFLGHQDLPTGIQLLGGHNITKSFPHGAAVLGEVIGTDNTVGICGIAPAASTRVMSYNQTNPPFNSFQSRQEIANAVMVVQAQLRLGDVLLLEAQIAAIIGGTNHFVPVETDPAVFAAIRLATARGVSVIEAAGNSGAPLDQFVDPQGHRMLDRQSPDFQDSGAIVVGGGSSAPPHGRLAAPNPATNGVVSSFGTRIDCYSWVENVVTCGNPTAPTKADGYWTAPPFGGTSAAAPVIAGVCLLVQGLFQTLNPATGSPGRISARRMRSVLTRPLNSSAGAPGAFIGVMPDLHKLIANEFV</sequence>
<dbReference type="PRINTS" id="PR00723">
    <property type="entry name" value="SUBTILISIN"/>
</dbReference>
<comment type="caution">
    <text evidence="4">Lacks conserved residue(s) required for the propagation of feature annotation.</text>
</comment>
<evidence type="ECO:0000256" key="2">
    <source>
        <dbReference type="ARBA" id="ARBA00022801"/>
    </source>
</evidence>
<keyword evidence="1" id="KW-0645">Protease</keyword>
<evidence type="ECO:0000259" key="5">
    <source>
        <dbReference type="Pfam" id="PF00082"/>
    </source>
</evidence>
<dbReference type="RefSeq" id="WP_345055527.1">
    <property type="nucleotide sequence ID" value="NZ_BAAAVM010000078.1"/>
</dbReference>
<reference evidence="7" key="1">
    <citation type="journal article" date="2019" name="Int. J. Syst. Evol. Microbiol.">
        <title>The Global Catalogue of Microorganisms (GCM) 10K type strain sequencing project: providing services to taxonomists for standard genome sequencing and annotation.</title>
        <authorList>
            <consortium name="The Broad Institute Genomics Platform"/>
            <consortium name="The Broad Institute Genome Sequencing Center for Infectious Disease"/>
            <person name="Wu L."/>
            <person name="Ma J."/>
        </authorList>
    </citation>
    <scope>NUCLEOTIDE SEQUENCE [LARGE SCALE GENOMIC DNA]</scope>
    <source>
        <strain evidence="7">JCM 11574</strain>
    </source>
</reference>
<comment type="caution">
    <text evidence="6">The sequence shown here is derived from an EMBL/GenBank/DDBJ whole genome shotgun (WGS) entry which is preliminary data.</text>
</comment>
<name>A0ABP6NP76_9ACTN</name>
<dbReference type="InterPro" id="IPR000209">
    <property type="entry name" value="Peptidase_S8/S53_dom"/>
</dbReference>
<organism evidence="6 7">
    <name type="scientific">Streptomyces rameus</name>
    <dbReference type="NCBI Taxonomy" id="68261"/>
    <lineage>
        <taxon>Bacteria</taxon>
        <taxon>Bacillati</taxon>
        <taxon>Actinomycetota</taxon>
        <taxon>Actinomycetes</taxon>
        <taxon>Kitasatosporales</taxon>
        <taxon>Streptomycetaceae</taxon>
        <taxon>Streptomyces</taxon>
    </lineage>
</organism>
<gene>
    <name evidence="6" type="ORF">GCM10010521_47860</name>
</gene>
<dbReference type="Gene3D" id="3.40.50.200">
    <property type="entry name" value="Peptidase S8/S53 domain"/>
    <property type="match status" value="1"/>
</dbReference>
<protein>
    <recommendedName>
        <fullName evidence="5">Peptidase S8/S53 domain-containing protein</fullName>
    </recommendedName>
</protein>
<feature type="domain" description="Peptidase S8/S53" evidence="5">
    <location>
        <begin position="310"/>
        <end position="555"/>
    </location>
</feature>
<evidence type="ECO:0000256" key="3">
    <source>
        <dbReference type="ARBA" id="ARBA00022825"/>
    </source>
</evidence>
<comment type="similarity">
    <text evidence="4">Belongs to the peptidase S8 family.</text>
</comment>
<dbReference type="InterPro" id="IPR036852">
    <property type="entry name" value="Peptidase_S8/S53_dom_sf"/>
</dbReference>
<evidence type="ECO:0000313" key="7">
    <source>
        <dbReference type="Proteomes" id="UP001500893"/>
    </source>
</evidence>